<accession>A0AAF3ERU3</accession>
<dbReference type="AlphaFoldDB" id="A0AAF3ERU3"/>
<organism evidence="2 3">
    <name type="scientific">Mesorhabditis belari</name>
    <dbReference type="NCBI Taxonomy" id="2138241"/>
    <lineage>
        <taxon>Eukaryota</taxon>
        <taxon>Metazoa</taxon>
        <taxon>Ecdysozoa</taxon>
        <taxon>Nematoda</taxon>
        <taxon>Chromadorea</taxon>
        <taxon>Rhabditida</taxon>
        <taxon>Rhabditina</taxon>
        <taxon>Rhabditomorpha</taxon>
        <taxon>Rhabditoidea</taxon>
        <taxon>Rhabditidae</taxon>
        <taxon>Mesorhabditinae</taxon>
        <taxon>Mesorhabditis</taxon>
    </lineage>
</organism>
<feature type="transmembrane region" description="Helical" evidence="1">
    <location>
        <begin position="118"/>
        <end position="139"/>
    </location>
</feature>
<keyword evidence="1" id="KW-1133">Transmembrane helix</keyword>
<proteinExistence type="predicted"/>
<evidence type="ECO:0000313" key="2">
    <source>
        <dbReference type="Proteomes" id="UP000887575"/>
    </source>
</evidence>
<name>A0AAF3ERU3_9BILA</name>
<sequence>MYALRAAVAVGLLAHGVYQFENDPTWWLCCPFYVSAALLSLLPFPNLFIWRLLSAFAVMGGGSFMLFLAYTFHSLDGATGLSLIEGDRLLPISVGVALITATRLAHGRHSSPLEFIKGFILTGLFFASFGCMIFSAKFFNLHQ</sequence>
<dbReference type="WBParaSite" id="MBELARI_LOCUS16838">
    <property type="protein sequence ID" value="MBELARI_LOCUS16838"/>
    <property type="gene ID" value="MBELARI_LOCUS16838"/>
</dbReference>
<feature type="transmembrane region" description="Helical" evidence="1">
    <location>
        <begin position="24"/>
        <end position="42"/>
    </location>
</feature>
<keyword evidence="2" id="KW-1185">Reference proteome</keyword>
<evidence type="ECO:0000313" key="3">
    <source>
        <dbReference type="WBParaSite" id="MBELARI_LOCUS16838"/>
    </source>
</evidence>
<keyword evidence="1" id="KW-0812">Transmembrane</keyword>
<feature type="transmembrane region" description="Helical" evidence="1">
    <location>
        <begin position="49"/>
        <end position="69"/>
    </location>
</feature>
<reference evidence="3" key="1">
    <citation type="submission" date="2024-02" db="UniProtKB">
        <authorList>
            <consortium name="WormBaseParasite"/>
        </authorList>
    </citation>
    <scope>IDENTIFICATION</scope>
</reference>
<protein>
    <submittedName>
        <fullName evidence="3">Uncharacterized protein</fullName>
    </submittedName>
</protein>
<keyword evidence="1" id="KW-0472">Membrane</keyword>
<evidence type="ECO:0000256" key="1">
    <source>
        <dbReference type="SAM" id="Phobius"/>
    </source>
</evidence>
<dbReference type="Proteomes" id="UP000887575">
    <property type="component" value="Unassembled WGS sequence"/>
</dbReference>